<name>A0ABM1DA88_CERSS</name>
<feature type="domain" description="SAP" evidence="9">
    <location>
        <begin position="430"/>
        <end position="464"/>
    </location>
</feature>
<evidence type="ECO:0000256" key="7">
    <source>
        <dbReference type="PROSITE-ProRule" id="PRU00401"/>
    </source>
</evidence>
<dbReference type="InterPro" id="IPR004018">
    <property type="entry name" value="RPEL_repeat"/>
</dbReference>
<keyword evidence="4" id="KW-0175">Coiled coil</keyword>
<dbReference type="SMART" id="SM00513">
    <property type="entry name" value="SAP"/>
    <property type="match status" value="1"/>
</dbReference>
<evidence type="ECO:0000256" key="5">
    <source>
        <dbReference type="ARBA" id="ARBA00023163"/>
    </source>
</evidence>
<feature type="region of interest" description="Disordered" evidence="8">
    <location>
        <begin position="199"/>
        <end position="342"/>
    </location>
</feature>
<feature type="region of interest" description="Disordered" evidence="8">
    <location>
        <begin position="642"/>
        <end position="692"/>
    </location>
</feature>
<dbReference type="Pfam" id="PF02755">
    <property type="entry name" value="RPEL"/>
    <property type="match status" value="3"/>
</dbReference>
<dbReference type="SMART" id="SM00707">
    <property type="entry name" value="RPEL"/>
    <property type="match status" value="3"/>
</dbReference>
<dbReference type="RefSeq" id="XP_014648719.1">
    <property type="nucleotide sequence ID" value="XM_014793233.1"/>
</dbReference>
<keyword evidence="10" id="KW-1185">Reference proteome</keyword>
<dbReference type="Gene3D" id="6.10.140.2040">
    <property type="match status" value="1"/>
</dbReference>
<accession>A0ABM1DA88</accession>
<proteinExistence type="predicted"/>
<dbReference type="GeneID" id="101400816"/>
<feature type="compositionally biased region" description="Polar residues" evidence="8">
    <location>
        <begin position="240"/>
        <end position="251"/>
    </location>
</feature>
<feature type="repeat" description="RPEL" evidence="7">
    <location>
        <begin position="69"/>
        <end position="94"/>
    </location>
</feature>
<protein>
    <submittedName>
        <fullName evidence="11">MKL/myocardin-like protein 1 isoform X1</fullName>
    </submittedName>
</protein>
<comment type="subcellular location">
    <subcellularLocation>
        <location evidence="1">Nucleus</location>
    </subcellularLocation>
</comment>
<keyword evidence="3" id="KW-0805">Transcription regulation</keyword>
<keyword evidence="6" id="KW-0539">Nucleus</keyword>
<sequence>MASLRSEGRKTSLLQHWPLESHISPSMLEEKTKIHQPTCRILPLSWIVLKPGKDSCSAVCLAPYHSLREVLQLKLQQRRTREELVSQGIMPPLKSPAAFHEQRRSLERARTEDYLKRKIRSRPERSELVRMHILEETSAEPSLQAKQLKLKRARLADDLNEKIAQRPGPMELVEKNILPVESSLKEAIIVGQVNYPKVADSSSFDEDSSDALSPEQPASHESQGSMPSPLEARVSEPLPSATSVSPTQVASQLPVGPDSGETLLPAEQPPLPPCLTNGTAVPTAKPTPTLIKQSQPKAASEKSQRSKKAKELKPKVKKLKYHQYIPPDQKQDKGAPPMDSSYAKILQQQQLFLQLQILNQQQQQHYNYQTILPAPPKPAGEALGSSGAPPVRSLSTTNSSSSSGAPGPSGLARQNSTSLAGKPGVLPANLDDMKVAELKQELKLRSLPVSGTKTDLIERLRAYQEQASPAPGAPKAPAAPSILPKAGEVVVAFPATRLSTGPALVAAGLAPAEVVVATVTSNGVVKFGSTGSTPPVSPTPSERSLLSTGDENSTPGDTFGEMVTSPLTQLTLQASPLQILVKEEAPRAGSCCLSPGVRAELEGRDKDQMLQEKDKQIEELTRMLRQKQQLVEWLKLQLEQEKRAQQPAPAPATLGPPVKQENSFSSCQLSRQPSGPAHPFSPSLAAPTAPHADTCDVVPPAVVVKQEAVLPEPEPAPTPQLLLGPQGPSLIKGVTPPTLITDSTGTHLVLTVTNKNADSPGLASGSPQQPLSQPGSPAPGPPAQMDLEHPPQPLFGTPTSLLKKEPPGYEEAVSQQPRQQVKKENGSSSQQMDDLFDILIQSGEISADFKEPPSLPGKEKSPSTAACGSPLATQSPPSVELPQAAPPPSASPALPGRLEDFLESSTGLPLLTSGHEGPESLSLIDDLHSQMLSSSAILDHPPSPMDTSELHFAPEPSSVGLDLADGHLDSMDWLELSSGGPVLSLAPLSTTAPSLFSTDFLDGHDLQLHWDSCL</sequence>
<feature type="repeat" description="RPEL" evidence="7">
    <location>
        <begin position="157"/>
        <end position="182"/>
    </location>
</feature>
<feature type="compositionally biased region" description="Low complexity" evidence="8">
    <location>
        <begin position="393"/>
        <end position="412"/>
    </location>
</feature>
<dbReference type="Proteomes" id="UP000694910">
    <property type="component" value="Unplaced"/>
</dbReference>
<dbReference type="PANTHER" id="PTHR22793:SF6">
    <property type="entry name" value="MYOCARDIN-RELATED TRANSCRIPTION FACTOR A"/>
    <property type="match status" value="1"/>
</dbReference>
<dbReference type="Gene3D" id="6.10.150.10">
    <property type="match status" value="1"/>
</dbReference>
<gene>
    <name evidence="11" type="primary">LOC101400816</name>
</gene>
<organism evidence="10 11">
    <name type="scientific">Ceratotherium simum simum</name>
    <name type="common">Southern white rhinoceros</name>
    <dbReference type="NCBI Taxonomy" id="73337"/>
    <lineage>
        <taxon>Eukaryota</taxon>
        <taxon>Metazoa</taxon>
        <taxon>Chordata</taxon>
        <taxon>Craniata</taxon>
        <taxon>Vertebrata</taxon>
        <taxon>Euteleostomi</taxon>
        <taxon>Mammalia</taxon>
        <taxon>Eutheria</taxon>
        <taxon>Laurasiatheria</taxon>
        <taxon>Perissodactyla</taxon>
        <taxon>Rhinocerotidae</taxon>
        <taxon>Ceratotherium</taxon>
    </lineage>
</organism>
<dbReference type="SUPFAM" id="SSF68906">
    <property type="entry name" value="SAP domain"/>
    <property type="match status" value="1"/>
</dbReference>
<evidence type="ECO:0000256" key="3">
    <source>
        <dbReference type="ARBA" id="ARBA00023015"/>
    </source>
</evidence>
<dbReference type="PANTHER" id="PTHR22793">
    <property type="entry name" value="MYOCARDIN-RELATED TRANSCRIPTION FACTOR-RELATED"/>
    <property type="match status" value="1"/>
</dbReference>
<dbReference type="InterPro" id="IPR036361">
    <property type="entry name" value="SAP_dom_sf"/>
</dbReference>
<evidence type="ECO:0000256" key="2">
    <source>
        <dbReference type="ARBA" id="ARBA00022737"/>
    </source>
</evidence>
<evidence type="ECO:0000313" key="11">
    <source>
        <dbReference type="RefSeq" id="XP_014648719.1"/>
    </source>
</evidence>
<dbReference type="Gene3D" id="1.10.720.30">
    <property type="entry name" value="SAP domain"/>
    <property type="match status" value="1"/>
</dbReference>
<reference evidence="11" key="1">
    <citation type="submission" date="2025-08" db="UniProtKB">
        <authorList>
            <consortium name="RefSeq"/>
        </authorList>
    </citation>
    <scope>IDENTIFICATION</scope>
</reference>
<feature type="compositionally biased region" description="Basic and acidic residues" evidence="8">
    <location>
        <begin position="847"/>
        <end position="861"/>
    </location>
</feature>
<feature type="repeat" description="RPEL" evidence="7">
    <location>
        <begin position="113"/>
        <end position="138"/>
    </location>
</feature>
<dbReference type="PROSITE" id="PS50800">
    <property type="entry name" value="SAP"/>
    <property type="match status" value="1"/>
</dbReference>
<evidence type="ECO:0000256" key="4">
    <source>
        <dbReference type="ARBA" id="ARBA00023054"/>
    </source>
</evidence>
<dbReference type="Pfam" id="PF02037">
    <property type="entry name" value="SAP"/>
    <property type="match status" value="1"/>
</dbReference>
<evidence type="ECO:0000256" key="6">
    <source>
        <dbReference type="ARBA" id="ARBA00023242"/>
    </source>
</evidence>
<dbReference type="InterPro" id="IPR043451">
    <property type="entry name" value="Myocardin-like"/>
</dbReference>
<feature type="compositionally biased region" description="Polar residues" evidence="8">
    <location>
        <begin position="862"/>
        <end position="877"/>
    </location>
</feature>
<feature type="compositionally biased region" description="Basic and acidic residues" evidence="8">
    <location>
        <begin position="299"/>
        <end position="314"/>
    </location>
</feature>
<keyword evidence="5" id="KW-0804">Transcription</keyword>
<feature type="region of interest" description="Disordered" evidence="8">
    <location>
        <begin position="371"/>
        <end position="425"/>
    </location>
</feature>
<dbReference type="PROSITE" id="PS51073">
    <property type="entry name" value="RPEL"/>
    <property type="match status" value="3"/>
</dbReference>
<feature type="compositionally biased region" description="Polar residues" evidence="8">
    <location>
        <begin position="542"/>
        <end position="554"/>
    </location>
</feature>
<keyword evidence="2" id="KW-0677">Repeat</keyword>
<dbReference type="InterPro" id="IPR003034">
    <property type="entry name" value="SAP_dom"/>
</dbReference>
<feature type="region of interest" description="Disordered" evidence="8">
    <location>
        <begin position="847"/>
        <end position="897"/>
    </location>
</feature>
<evidence type="ECO:0000256" key="1">
    <source>
        <dbReference type="ARBA" id="ARBA00004123"/>
    </source>
</evidence>
<evidence type="ECO:0000259" key="9">
    <source>
        <dbReference type="PROSITE" id="PS50800"/>
    </source>
</evidence>
<feature type="compositionally biased region" description="Polar residues" evidence="8">
    <location>
        <begin position="660"/>
        <end position="673"/>
    </location>
</feature>
<feature type="region of interest" description="Disordered" evidence="8">
    <location>
        <begin position="755"/>
        <end position="831"/>
    </location>
</feature>
<evidence type="ECO:0000313" key="10">
    <source>
        <dbReference type="Proteomes" id="UP000694910"/>
    </source>
</evidence>
<feature type="compositionally biased region" description="Low complexity" evidence="8">
    <location>
        <begin position="762"/>
        <end position="775"/>
    </location>
</feature>
<evidence type="ECO:0000256" key="8">
    <source>
        <dbReference type="SAM" id="MobiDB-lite"/>
    </source>
</evidence>
<feature type="region of interest" description="Disordered" evidence="8">
    <location>
        <begin position="529"/>
        <end position="554"/>
    </location>
</feature>